<dbReference type="Proteomes" id="UP001372338">
    <property type="component" value="Unassembled WGS sequence"/>
</dbReference>
<proteinExistence type="predicted"/>
<sequence>MFTSRFFFVYPFSPQLLRHFFFVSNRHVSHSGNIYLSFPPKFLEFFPSACKRSYLRYLCQGYFRHLTSSFLLFINRFCHTLCKAVVVSQ</sequence>
<evidence type="ECO:0000313" key="1">
    <source>
        <dbReference type="EMBL" id="KAK7251967.1"/>
    </source>
</evidence>
<name>A0AAN9EAH1_CROPI</name>
<organism evidence="1 2">
    <name type="scientific">Crotalaria pallida</name>
    <name type="common">Smooth rattlebox</name>
    <name type="synonym">Crotalaria striata</name>
    <dbReference type="NCBI Taxonomy" id="3830"/>
    <lineage>
        <taxon>Eukaryota</taxon>
        <taxon>Viridiplantae</taxon>
        <taxon>Streptophyta</taxon>
        <taxon>Embryophyta</taxon>
        <taxon>Tracheophyta</taxon>
        <taxon>Spermatophyta</taxon>
        <taxon>Magnoliopsida</taxon>
        <taxon>eudicotyledons</taxon>
        <taxon>Gunneridae</taxon>
        <taxon>Pentapetalae</taxon>
        <taxon>rosids</taxon>
        <taxon>fabids</taxon>
        <taxon>Fabales</taxon>
        <taxon>Fabaceae</taxon>
        <taxon>Papilionoideae</taxon>
        <taxon>50 kb inversion clade</taxon>
        <taxon>genistoids sensu lato</taxon>
        <taxon>core genistoids</taxon>
        <taxon>Crotalarieae</taxon>
        <taxon>Crotalaria</taxon>
    </lineage>
</organism>
<keyword evidence="2" id="KW-1185">Reference proteome</keyword>
<accession>A0AAN9EAH1</accession>
<comment type="caution">
    <text evidence="1">The sequence shown here is derived from an EMBL/GenBank/DDBJ whole genome shotgun (WGS) entry which is preliminary data.</text>
</comment>
<protein>
    <submittedName>
        <fullName evidence="1">Uncharacterized protein</fullName>
    </submittedName>
</protein>
<dbReference type="AlphaFoldDB" id="A0AAN9EAH1"/>
<dbReference type="EMBL" id="JAYWIO010000007">
    <property type="protein sequence ID" value="KAK7251967.1"/>
    <property type="molecule type" value="Genomic_DNA"/>
</dbReference>
<reference evidence="1 2" key="1">
    <citation type="submission" date="2024-01" db="EMBL/GenBank/DDBJ databases">
        <title>The genomes of 5 underutilized Papilionoideae crops provide insights into root nodulation and disease resistanc.</title>
        <authorList>
            <person name="Yuan L."/>
        </authorList>
    </citation>
    <scope>NUCLEOTIDE SEQUENCE [LARGE SCALE GENOMIC DNA]</scope>
    <source>
        <strain evidence="1">ZHUSHIDOU_FW_LH</strain>
        <tissue evidence="1">Leaf</tissue>
    </source>
</reference>
<evidence type="ECO:0000313" key="2">
    <source>
        <dbReference type="Proteomes" id="UP001372338"/>
    </source>
</evidence>
<gene>
    <name evidence="1" type="ORF">RIF29_35604</name>
</gene>